<gene>
    <name evidence="1" type="ORF">AMECASPLE_027945</name>
</gene>
<dbReference type="Proteomes" id="UP001469553">
    <property type="component" value="Unassembled WGS sequence"/>
</dbReference>
<accession>A0ABV0YT46</accession>
<proteinExistence type="predicted"/>
<comment type="caution">
    <text evidence="1">The sequence shown here is derived from an EMBL/GenBank/DDBJ whole genome shotgun (WGS) entry which is preliminary data.</text>
</comment>
<sequence>MDSGNGRGGKGWGKRDVLDVTSVVLRGIAASGMFHHNDKTSFRRHFFHSSPVAHADVTRFFVAGGGGEWIGLQRELSREVTDVTGINVHRV</sequence>
<protein>
    <submittedName>
        <fullName evidence="1">Uncharacterized protein</fullName>
    </submittedName>
</protein>
<dbReference type="EMBL" id="JAHRIP010040637">
    <property type="protein sequence ID" value="MEQ2296775.1"/>
    <property type="molecule type" value="Genomic_DNA"/>
</dbReference>
<name>A0ABV0YT46_9TELE</name>
<keyword evidence="2" id="KW-1185">Reference proteome</keyword>
<reference evidence="1 2" key="1">
    <citation type="submission" date="2021-06" db="EMBL/GenBank/DDBJ databases">
        <authorList>
            <person name="Palmer J.M."/>
        </authorList>
    </citation>
    <scope>NUCLEOTIDE SEQUENCE [LARGE SCALE GENOMIC DNA]</scope>
    <source>
        <strain evidence="1 2">AS_MEX2019</strain>
        <tissue evidence="1">Muscle</tissue>
    </source>
</reference>
<evidence type="ECO:0000313" key="1">
    <source>
        <dbReference type="EMBL" id="MEQ2296775.1"/>
    </source>
</evidence>
<organism evidence="1 2">
    <name type="scientific">Ameca splendens</name>
    <dbReference type="NCBI Taxonomy" id="208324"/>
    <lineage>
        <taxon>Eukaryota</taxon>
        <taxon>Metazoa</taxon>
        <taxon>Chordata</taxon>
        <taxon>Craniata</taxon>
        <taxon>Vertebrata</taxon>
        <taxon>Euteleostomi</taxon>
        <taxon>Actinopterygii</taxon>
        <taxon>Neopterygii</taxon>
        <taxon>Teleostei</taxon>
        <taxon>Neoteleostei</taxon>
        <taxon>Acanthomorphata</taxon>
        <taxon>Ovalentaria</taxon>
        <taxon>Atherinomorphae</taxon>
        <taxon>Cyprinodontiformes</taxon>
        <taxon>Goodeidae</taxon>
        <taxon>Ameca</taxon>
    </lineage>
</organism>
<evidence type="ECO:0000313" key="2">
    <source>
        <dbReference type="Proteomes" id="UP001469553"/>
    </source>
</evidence>